<name>A0A918TEA7_9BACT</name>
<dbReference type="Pfam" id="PF00034">
    <property type="entry name" value="Cytochrom_C"/>
    <property type="match status" value="1"/>
</dbReference>
<sequence>MPLILPAVLLIAALQSEPLGYDSNPLGVLEKPLILRTYVPDPGLDPAVLSHHGQAAKSPKYNAGKGRDVAGEYEMIKVLPAAIAVNHGPALSYVFDTIECRVMYAWQGGFLDMYPYWGDTEKGGRRSFDYVPRLVGNLFYLAQSQEQAEPRFIGYDLSENGVPTFRYRLGEQEFAETILPSEEKLTFQRVITTQGQKTTEDISGELLSRHQGFDREIKIADANAKAGEEVFLAYGCIACHSTDGSVGHGPTLAGLFGSEREIEGGDTITADEAYLRESILAPNAKTAKGFPPNYMPPYQLNEKELDSVILFIKSSAEVTRD</sequence>
<evidence type="ECO:0000313" key="7">
    <source>
        <dbReference type="Proteomes" id="UP000644507"/>
    </source>
</evidence>
<dbReference type="GO" id="GO:0046872">
    <property type="term" value="F:metal ion binding"/>
    <property type="evidence" value="ECO:0007669"/>
    <property type="project" value="UniProtKB-KW"/>
</dbReference>
<keyword evidence="2 4" id="KW-0479">Metal-binding</keyword>
<gene>
    <name evidence="6" type="ORF">GCM10007100_06920</name>
</gene>
<evidence type="ECO:0000256" key="3">
    <source>
        <dbReference type="ARBA" id="ARBA00023004"/>
    </source>
</evidence>
<organism evidence="6 7">
    <name type="scientific">Roseibacillus persicicus</name>
    <dbReference type="NCBI Taxonomy" id="454148"/>
    <lineage>
        <taxon>Bacteria</taxon>
        <taxon>Pseudomonadati</taxon>
        <taxon>Verrucomicrobiota</taxon>
        <taxon>Verrucomicrobiia</taxon>
        <taxon>Verrucomicrobiales</taxon>
        <taxon>Verrucomicrobiaceae</taxon>
        <taxon>Roseibacillus</taxon>
    </lineage>
</organism>
<dbReference type="PROSITE" id="PS51007">
    <property type="entry name" value="CYTC"/>
    <property type="match status" value="1"/>
</dbReference>
<accession>A0A918TEA7</accession>
<evidence type="ECO:0000256" key="2">
    <source>
        <dbReference type="ARBA" id="ARBA00022723"/>
    </source>
</evidence>
<dbReference type="EMBL" id="BMXI01000002">
    <property type="protein sequence ID" value="GHC44269.1"/>
    <property type="molecule type" value="Genomic_DNA"/>
</dbReference>
<evidence type="ECO:0000259" key="5">
    <source>
        <dbReference type="PROSITE" id="PS51007"/>
    </source>
</evidence>
<dbReference type="SUPFAM" id="SSF46626">
    <property type="entry name" value="Cytochrome c"/>
    <property type="match status" value="1"/>
</dbReference>
<dbReference type="InterPro" id="IPR009056">
    <property type="entry name" value="Cyt_c-like_dom"/>
</dbReference>
<protein>
    <recommendedName>
        <fullName evidence="5">Cytochrome c domain-containing protein</fullName>
    </recommendedName>
</protein>
<dbReference type="AlphaFoldDB" id="A0A918TEA7"/>
<evidence type="ECO:0000313" key="6">
    <source>
        <dbReference type="EMBL" id="GHC44269.1"/>
    </source>
</evidence>
<feature type="domain" description="Cytochrome c" evidence="5">
    <location>
        <begin position="222"/>
        <end position="316"/>
    </location>
</feature>
<dbReference type="RefSeq" id="WP_189567370.1">
    <property type="nucleotide sequence ID" value="NZ_BMXI01000002.1"/>
</dbReference>
<dbReference type="Gene3D" id="1.10.760.10">
    <property type="entry name" value="Cytochrome c-like domain"/>
    <property type="match status" value="1"/>
</dbReference>
<keyword evidence="1 4" id="KW-0349">Heme</keyword>
<evidence type="ECO:0000256" key="4">
    <source>
        <dbReference type="PROSITE-ProRule" id="PRU00433"/>
    </source>
</evidence>
<dbReference type="GO" id="GO:0020037">
    <property type="term" value="F:heme binding"/>
    <property type="evidence" value="ECO:0007669"/>
    <property type="project" value="InterPro"/>
</dbReference>
<keyword evidence="7" id="KW-1185">Reference proteome</keyword>
<proteinExistence type="predicted"/>
<comment type="caution">
    <text evidence="6">The sequence shown here is derived from an EMBL/GenBank/DDBJ whole genome shotgun (WGS) entry which is preliminary data.</text>
</comment>
<reference evidence="6" key="1">
    <citation type="journal article" date="2014" name="Int. J. Syst. Evol. Microbiol.">
        <title>Complete genome sequence of Corynebacterium casei LMG S-19264T (=DSM 44701T), isolated from a smear-ripened cheese.</title>
        <authorList>
            <consortium name="US DOE Joint Genome Institute (JGI-PGF)"/>
            <person name="Walter F."/>
            <person name="Albersmeier A."/>
            <person name="Kalinowski J."/>
            <person name="Ruckert C."/>
        </authorList>
    </citation>
    <scope>NUCLEOTIDE SEQUENCE</scope>
    <source>
        <strain evidence="6">KCTC 12988</strain>
    </source>
</reference>
<dbReference type="InterPro" id="IPR036909">
    <property type="entry name" value="Cyt_c-like_dom_sf"/>
</dbReference>
<dbReference type="Proteomes" id="UP000644507">
    <property type="component" value="Unassembled WGS sequence"/>
</dbReference>
<dbReference type="GO" id="GO:0009055">
    <property type="term" value="F:electron transfer activity"/>
    <property type="evidence" value="ECO:0007669"/>
    <property type="project" value="InterPro"/>
</dbReference>
<keyword evidence="3 4" id="KW-0408">Iron</keyword>
<evidence type="ECO:0000256" key="1">
    <source>
        <dbReference type="ARBA" id="ARBA00022617"/>
    </source>
</evidence>
<reference evidence="6" key="2">
    <citation type="submission" date="2020-09" db="EMBL/GenBank/DDBJ databases">
        <authorList>
            <person name="Sun Q."/>
            <person name="Kim S."/>
        </authorList>
    </citation>
    <scope>NUCLEOTIDE SEQUENCE</scope>
    <source>
        <strain evidence="6">KCTC 12988</strain>
    </source>
</reference>